<gene>
    <name evidence="1" type="ORF">QFC22_001847</name>
</gene>
<evidence type="ECO:0000313" key="1">
    <source>
        <dbReference type="EMBL" id="KAJ9122422.1"/>
    </source>
</evidence>
<reference evidence="1" key="1">
    <citation type="submission" date="2023-04" db="EMBL/GenBank/DDBJ databases">
        <title>Draft Genome sequencing of Naganishia species isolated from polar environments using Oxford Nanopore Technology.</title>
        <authorList>
            <person name="Leo P."/>
            <person name="Venkateswaran K."/>
        </authorList>
    </citation>
    <scope>NUCLEOTIDE SEQUENCE</scope>
    <source>
        <strain evidence="1">MNA-CCFEE 5425</strain>
    </source>
</reference>
<organism evidence="1 2">
    <name type="scientific">Naganishia vaughanmartiniae</name>
    <dbReference type="NCBI Taxonomy" id="1424756"/>
    <lineage>
        <taxon>Eukaryota</taxon>
        <taxon>Fungi</taxon>
        <taxon>Dikarya</taxon>
        <taxon>Basidiomycota</taxon>
        <taxon>Agaricomycotina</taxon>
        <taxon>Tremellomycetes</taxon>
        <taxon>Filobasidiales</taxon>
        <taxon>Filobasidiaceae</taxon>
        <taxon>Naganishia</taxon>
    </lineage>
</organism>
<evidence type="ECO:0000313" key="2">
    <source>
        <dbReference type="Proteomes" id="UP001243375"/>
    </source>
</evidence>
<protein>
    <submittedName>
        <fullName evidence="1">Uncharacterized protein</fullName>
    </submittedName>
</protein>
<comment type="caution">
    <text evidence="1">The sequence shown here is derived from an EMBL/GenBank/DDBJ whole genome shotgun (WGS) entry which is preliminary data.</text>
</comment>
<proteinExistence type="predicted"/>
<sequence>MDSEDSELYSNEDEDEDGCAGMFDDYSDDGGCQASDGSDIGDASDFKREKRKDTYEKEGPLADLGKALSIVQGNRGEFSFGGKADFLPPAPGLEIEGIGRVVLPLIDEQVAERIIDVCEQAPFGRGRETLVDTSVRNSWQLDPSKIKLTNPDWATGIQRAIPIIAKKLGVEGTPLTLHPYKFLLYKKGGHFTKHRDTEKEDRMFATMVIQLPSVHQGGQLQVFKDGSEDPVIHDFGAAAGTAEYRCNYAVHYADAEHAVTPITDGYRLALIYSICWPVRSSHPAPTTADELYPALLKPLAELANADRAFHYYLKHEYTYHSMSDIAFGSLKGEDRARVQSLRTANEYLPPDQRYNFYLLQGKRHASYFSEDYTTWNVKEWALVEEPKYKYGPLLDLEGKQLRKSYPTLADADVLNPDHQSRYQRWSGHRTKTYEGSLGNEGAHQGLDISQVSASRLASKVDG</sequence>
<dbReference type="Proteomes" id="UP001243375">
    <property type="component" value="Unassembled WGS sequence"/>
</dbReference>
<name>A0ACC2XES3_9TREE</name>
<keyword evidence="2" id="KW-1185">Reference proteome</keyword>
<dbReference type="EMBL" id="JASBWU010000004">
    <property type="protein sequence ID" value="KAJ9122422.1"/>
    <property type="molecule type" value="Genomic_DNA"/>
</dbReference>
<accession>A0ACC2XES3</accession>